<proteinExistence type="predicted"/>
<dbReference type="InterPro" id="IPR013424">
    <property type="entry name" value="Ice-binding_C"/>
</dbReference>
<accession>A0A3E0MKA6</accession>
<reference evidence="1 2" key="1">
    <citation type="submission" date="2017-08" db="EMBL/GenBank/DDBJ databases">
        <title>Functional genomic and metabolic studies of the symbiotic interactions of six Microcystis-dominated communities.</title>
        <authorList>
            <person name="Li Q."/>
            <person name="Lin F."/>
        </authorList>
    </citation>
    <scope>NUCLEOTIDE SEQUENCE [LARGE SCALE GENOMIC DNA]</scope>
    <source>
        <strain evidence="1">DA14</strain>
    </source>
</reference>
<dbReference type="NCBIfam" id="TIGR02595">
    <property type="entry name" value="PEP_CTERM"/>
    <property type="match status" value="1"/>
</dbReference>
<evidence type="ECO:0000313" key="2">
    <source>
        <dbReference type="Proteomes" id="UP000256301"/>
    </source>
</evidence>
<sequence>MHIDCSCGFKCDAAPPAQTPEPSALIGLGAVVGLGAGFKRRHTQADKN</sequence>
<protein>
    <submittedName>
        <fullName evidence="1">PEP-CTERM sorting domain-containing protein</fullName>
    </submittedName>
</protein>
<comment type="caution">
    <text evidence="1">The sequence shown here is derived from an EMBL/GenBank/DDBJ whole genome shotgun (WGS) entry which is preliminary data.</text>
</comment>
<name>A0A3E0MKA6_MICAE</name>
<organism evidence="1 2">
    <name type="scientific">Microcystis aeruginosa DA14</name>
    <dbReference type="NCBI Taxonomy" id="1987506"/>
    <lineage>
        <taxon>Bacteria</taxon>
        <taxon>Bacillati</taxon>
        <taxon>Cyanobacteriota</taxon>
        <taxon>Cyanophyceae</taxon>
        <taxon>Oscillatoriophycideae</taxon>
        <taxon>Chroococcales</taxon>
        <taxon>Microcystaceae</taxon>
        <taxon>Microcystis</taxon>
    </lineage>
</organism>
<dbReference type="AlphaFoldDB" id="A0A3E0MKA6"/>
<dbReference type="EMBL" id="QQWE01000001">
    <property type="protein sequence ID" value="REJ59927.1"/>
    <property type="molecule type" value="Genomic_DNA"/>
</dbReference>
<gene>
    <name evidence="1" type="ORF">DWQ56_01310</name>
</gene>
<dbReference type="NCBIfam" id="TIGR04155">
    <property type="entry name" value="cyano_PEP"/>
    <property type="match status" value="1"/>
</dbReference>
<evidence type="ECO:0000313" key="1">
    <source>
        <dbReference type="EMBL" id="REJ59927.1"/>
    </source>
</evidence>
<dbReference type="Proteomes" id="UP000256301">
    <property type="component" value="Unassembled WGS sequence"/>
</dbReference>
<dbReference type="InterPro" id="IPR026374">
    <property type="entry name" value="Cyano_PEP"/>
</dbReference>